<proteinExistence type="predicted"/>
<dbReference type="PRINTS" id="PR00111">
    <property type="entry name" value="ABHYDROLASE"/>
</dbReference>
<evidence type="ECO:0000259" key="2">
    <source>
        <dbReference type="Pfam" id="PF00561"/>
    </source>
</evidence>
<organism evidence="3 4">
    <name type="scientific">Turneriella parva (strain ATCC BAA-1111 / DSM 21527 / NCTC 11395 / H)</name>
    <name type="common">Leptospira parva</name>
    <dbReference type="NCBI Taxonomy" id="869212"/>
    <lineage>
        <taxon>Bacteria</taxon>
        <taxon>Pseudomonadati</taxon>
        <taxon>Spirochaetota</taxon>
        <taxon>Spirochaetia</taxon>
        <taxon>Leptospirales</taxon>
        <taxon>Leptospiraceae</taxon>
        <taxon>Turneriella</taxon>
    </lineage>
</organism>
<accession>I4B662</accession>
<reference evidence="3 4" key="1">
    <citation type="submission" date="2012-06" db="EMBL/GenBank/DDBJ databases">
        <title>The complete chromosome of genome of Turneriella parva DSM 21527.</title>
        <authorList>
            <consortium name="US DOE Joint Genome Institute (JGI-PGF)"/>
            <person name="Lucas S."/>
            <person name="Han J."/>
            <person name="Lapidus A."/>
            <person name="Bruce D."/>
            <person name="Goodwin L."/>
            <person name="Pitluck S."/>
            <person name="Peters L."/>
            <person name="Kyrpides N."/>
            <person name="Mavromatis K."/>
            <person name="Ivanova N."/>
            <person name="Mikhailova N."/>
            <person name="Chertkov O."/>
            <person name="Detter J.C."/>
            <person name="Tapia R."/>
            <person name="Han C."/>
            <person name="Land M."/>
            <person name="Hauser L."/>
            <person name="Markowitz V."/>
            <person name="Cheng J.-F."/>
            <person name="Hugenholtz P."/>
            <person name="Woyke T."/>
            <person name="Wu D."/>
            <person name="Gronow S."/>
            <person name="Wellnitz S."/>
            <person name="Brambilla E."/>
            <person name="Klenk H.-P."/>
            <person name="Eisen J.A."/>
        </authorList>
    </citation>
    <scope>NUCLEOTIDE SEQUENCE [LARGE SCALE GENOMIC DNA]</scope>
    <source>
        <strain evidence="4">ATCC BAA-1111 / DSM 21527 / NCTC 11395 / H</strain>
    </source>
</reference>
<dbReference type="OrthoDB" id="9773293at2"/>
<name>I4B662_TURPD</name>
<dbReference type="EMBL" id="CP002959">
    <property type="protein sequence ID" value="AFM12769.1"/>
    <property type="molecule type" value="Genomic_DNA"/>
</dbReference>
<dbReference type="RefSeq" id="WP_014803275.1">
    <property type="nucleotide sequence ID" value="NC_018020.1"/>
</dbReference>
<gene>
    <name evidence="3" type="ordered locus">Turpa_2123</name>
</gene>
<dbReference type="PANTHER" id="PTHR43329">
    <property type="entry name" value="EPOXIDE HYDROLASE"/>
    <property type="match status" value="1"/>
</dbReference>
<feature type="domain" description="AB hydrolase-1" evidence="2">
    <location>
        <begin position="35"/>
        <end position="279"/>
    </location>
</feature>
<dbReference type="InterPro" id="IPR000639">
    <property type="entry name" value="Epox_hydrolase-like"/>
</dbReference>
<dbReference type="HOGENOM" id="CLU_020336_7_3_12"/>
<evidence type="ECO:0000256" key="1">
    <source>
        <dbReference type="ARBA" id="ARBA00022801"/>
    </source>
</evidence>
<dbReference type="KEGG" id="tpx:Turpa_2123"/>
<keyword evidence="4" id="KW-1185">Reference proteome</keyword>
<dbReference type="InterPro" id="IPR000073">
    <property type="entry name" value="AB_hydrolase_1"/>
</dbReference>
<dbReference type="Proteomes" id="UP000006048">
    <property type="component" value="Chromosome"/>
</dbReference>
<dbReference type="Pfam" id="PF00561">
    <property type="entry name" value="Abhydrolase_1"/>
    <property type="match status" value="1"/>
</dbReference>
<dbReference type="InterPro" id="IPR029058">
    <property type="entry name" value="AB_hydrolase_fold"/>
</dbReference>
<keyword evidence="1 3" id="KW-0378">Hydrolase</keyword>
<sequence length="292" mass="33381">MYPAIAGVEIEERKIRTTDGYTLSVKCAGPADGQPIVFLHGFPEFWYGWRKQIGYFVAKGYRVVVPDQRGYNDSDKPERIAEYSIVQLSEDVAAIVRQLKLAETVLVGHDWGAAAAWQAAIRHPALFSRLVILNVPHPRAMVKTLFTNFNQLMKSWYMFFFQLPVVPGWLAALDGYERFAEGMRSTANEGSFTDEDLLAYREAWQKPQAFDSMVNWYRAAFRHPDLSAQQSVEVPTLILWGKGDRFLEAAMATESLQYCRSARVKYFEKATHWLQHDEPDAVNAEIEKFIQG</sequence>
<dbReference type="AlphaFoldDB" id="I4B662"/>
<dbReference type="Gene3D" id="3.40.50.1820">
    <property type="entry name" value="alpha/beta hydrolase"/>
    <property type="match status" value="1"/>
</dbReference>
<dbReference type="GO" id="GO:0016787">
    <property type="term" value="F:hydrolase activity"/>
    <property type="evidence" value="ECO:0007669"/>
    <property type="project" value="UniProtKB-KW"/>
</dbReference>
<dbReference type="PRINTS" id="PR00412">
    <property type="entry name" value="EPOXHYDRLASE"/>
</dbReference>
<evidence type="ECO:0000313" key="3">
    <source>
        <dbReference type="EMBL" id="AFM12769.1"/>
    </source>
</evidence>
<dbReference type="SUPFAM" id="SSF53474">
    <property type="entry name" value="alpha/beta-Hydrolases"/>
    <property type="match status" value="1"/>
</dbReference>
<evidence type="ECO:0000313" key="4">
    <source>
        <dbReference type="Proteomes" id="UP000006048"/>
    </source>
</evidence>
<protein>
    <submittedName>
        <fullName evidence="3">Alpha/beta hydrolase fold containing protein</fullName>
    </submittedName>
</protein>
<dbReference type="STRING" id="869212.Turpa_2123"/>